<dbReference type="OrthoDB" id="120730at2"/>
<dbReference type="eggNOG" id="COG1331">
    <property type="taxonomic scope" value="Bacteria"/>
</dbReference>
<protein>
    <recommendedName>
        <fullName evidence="2">Thioredoxin-like fold domain-containing protein</fullName>
    </recommendedName>
</protein>
<dbReference type="HOGENOM" id="CLU_032298_1_0_10"/>
<evidence type="ECO:0000259" key="2">
    <source>
        <dbReference type="Pfam" id="PF13098"/>
    </source>
</evidence>
<keyword evidence="4" id="KW-1185">Reference proteome</keyword>
<feature type="signal peptide" evidence="1">
    <location>
        <begin position="1"/>
        <end position="18"/>
    </location>
</feature>
<name>H1YEC9_9SPHI</name>
<evidence type="ECO:0000313" key="4">
    <source>
        <dbReference type="Proteomes" id="UP000002774"/>
    </source>
</evidence>
<evidence type="ECO:0000313" key="3">
    <source>
        <dbReference type="EMBL" id="EHQ26192.1"/>
    </source>
</evidence>
<reference evidence="3" key="1">
    <citation type="submission" date="2011-09" db="EMBL/GenBank/DDBJ databases">
        <title>The permanent draft genome of Mucilaginibacter paludis DSM 18603.</title>
        <authorList>
            <consortium name="US DOE Joint Genome Institute (JGI-PGF)"/>
            <person name="Lucas S."/>
            <person name="Han J."/>
            <person name="Lapidus A."/>
            <person name="Bruce D."/>
            <person name="Goodwin L."/>
            <person name="Pitluck S."/>
            <person name="Peters L."/>
            <person name="Kyrpides N."/>
            <person name="Mavromatis K."/>
            <person name="Ivanova N."/>
            <person name="Mikhailova N."/>
            <person name="Held B."/>
            <person name="Detter J.C."/>
            <person name="Tapia R."/>
            <person name="Han C."/>
            <person name="Land M."/>
            <person name="Hauser L."/>
            <person name="Markowitz V."/>
            <person name="Cheng J.-F."/>
            <person name="Hugenholtz P."/>
            <person name="Woyke T."/>
            <person name="Wu D."/>
            <person name="Tindall B."/>
            <person name="Brambilla E."/>
            <person name="Klenk H.-P."/>
            <person name="Eisen J.A."/>
        </authorList>
    </citation>
    <scope>NUCLEOTIDE SEQUENCE [LARGE SCALE GENOMIC DNA]</scope>
    <source>
        <strain evidence="3">DSM 18603</strain>
    </source>
</reference>
<feature type="chain" id="PRO_5003558502" description="Thioredoxin-like fold domain-containing protein" evidence="1">
    <location>
        <begin position="19"/>
        <end position="420"/>
    </location>
</feature>
<sequence length="420" mass="48366">MKKVLIPILLLSSCFCTAQGIKFESEGSVPSFKNNQSKYFFLDCYADWCIPCKQMDNEVFSNESIGKLANSSFVSFKLQMDSSKITRNYSTMAKNFTAMLKSTYKIKSLPTLIFLSPEGELVMKIEGYRSKMEFLSDLNKVLSLDSNYYTKITAFRERRLNLDSLEKLALTAQKNDIRDVLVKIAEAYCERAVADKLTIEKQSKIGLELLLNFDVDIPYNYLKLIANNELFIDSTFKNKGRTRVFLTERIYLKKINRQIEKAIASKSQPKIHDQIDEISKDFNFSISDEIFLNAMAYYSLQIKNDKNYTRYICDKIDKYSSKYLTGMPLVLVLNNTAFDIFHKSSNKNELNRAVRWCDQALSLVPENESSAILDTKSNLIYKLGDKKQAISLEKKAIYIQEGYSEAKANLSKMEKGIRTW</sequence>
<dbReference type="SUPFAM" id="SSF52833">
    <property type="entry name" value="Thioredoxin-like"/>
    <property type="match status" value="1"/>
</dbReference>
<dbReference type="Gene3D" id="1.25.40.10">
    <property type="entry name" value="Tetratricopeptide repeat domain"/>
    <property type="match status" value="1"/>
</dbReference>
<dbReference type="AlphaFoldDB" id="H1YEC9"/>
<dbReference type="Pfam" id="PF13098">
    <property type="entry name" value="Thioredoxin_2"/>
    <property type="match status" value="1"/>
</dbReference>
<dbReference type="Proteomes" id="UP000002774">
    <property type="component" value="Chromosome"/>
</dbReference>
<dbReference type="InterPro" id="IPR012336">
    <property type="entry name" value="Thioredoxin-like_fold"/>
</dbReference>
<proteinExistence type="predicted"/>
<dbReference type="RefSeq" id="WP_008506206.1">
    <property type="nucleotide sequence ID" value="NZ_CM001403.1"/>
</dbReference>
<keyword evidence="1" id="KW-0732">Signal</keyword>
<evidence type="ECO:0000256" key="1">
    <source>
        <dbReference type="SAM" id="SignalP"/>
    </source>
</evidence>
<dbReference type="STRING" id="714943.Mucpa_2052"/>
<dbReference type="InterPro" id="IPR036249">
    <property type="entry name" value="Thioredoxin-like_sf"/>
</dbReference>
<dbReference type="EMBL" id="CM001403">
    <property type="protein sequence ID" value="EHQ26192.1"/>
    <property type="molecule type" value="Genomic_DNA"/>
</dbReference>
<gene>
    <name evidence="3" type="ORF">Mucpa_2052</name>
</gene>
<dbReference type="InterPro" id="IPR011990">
    <property type="entry name" value="TPR-like_helical_dom_sf"/>
</dbReference>
<feature type="domain" description="Thioredoxin-like fold" evidence="2">
    <location>
        <begin position="35"/>
        <end position="135"/>
    </location>
</feature>
<dbReference type="Gene3D" id="3.40.30.10">
    <property type="entry name" value="Glutaredoxin"/>
    <property type="match status" value="1"/>
</dbReference>
<organism evidence="3 4">
    <name type="scientific">Mucilaginibacter paludis DSM 18603</name>
    <dbReference type="NCBI Taxonomy" id="714943"/>
    <lineage>
        <taxon>Bacteria</taxon>
        <taxon>Pseudomonadati</taxon>
        <taxon>Bacteroidota</taxon>
        <taxon>Sphingobacteriia</taxon>
        <taxon>Sphingobacteriales</taxon>
        <taxon>Sphingobacteriaceae</taxon>
        <taxon>Mucilaginibacter</taxon>
    </lineage>
</organism>
<accession>H1YEC9</accession>
<dbReference type="SUPFAM" id="SSF48452">
    <property type="entry name" value="TPR-like"/>
    <property type="match status" value="1"/>
</dbReference>